<dbReference type="GO" id="GO:0005737">
    <property type="term" value="C:cytoplasm"/>
    <property type="evidence" value="ECO:0007669"/>
    <property type="project" value="TreeGrafter"/>
</dbReference>
<keyword evidence="3 4" id="KW-0418">Kinase</keyword>
<proteinExistence type="inferred from homology"/>
<dbReference type="GO" id="GO:0046854">
    <property type="term" value="P:phosphatidylinositol phosphate biosynthetic process"/>
    <property type="evidence" value="ECO:0007669"/>
    <property type="project" value="TreeGrafter"/>
</dbReference>
<keyword evidence="7" id="KW-1185">Reference proteome</keyword>
<feature type="region of interest" description="Disordered" evidence="5">
    <location>
        <begin position="753"/>
        <end position="772"/>
    </location>
</feature>
<protein>
    <recommendedName>
        <fullName evidence="4">Kinase</fullName>
        <ecNumber evidence="4">2.7.-.-</ecNumber>
    </recommendedName>
</protein>
<dbReference type="GO" id="GO:0005634">
    <property type="term" value="C:nucleus"/>
    <property type="evidence" value="ECO:0007669"/>
    <property type="project" value="TreeGrafter"/>
</dbReference>
<organism evidence="6 7">
    <name type="scientific">Glossina palpalis gambiensis</name>
    <dbReference type="NCBI Taxonomy" id="67801"/>
    <lineage>
        <taxon>Eukaryota</taxon>
        <taxon>Metazoa</taxon>
        <taxon>Ecdysozoa</taxon>
        <taxon>Arthropoda</taxon>
        <taxon>Hexapoda</taxon>
        <taxon>Insecta</taxon>
        <taxon>Pterygota</taxon>
        <taxon>Neoptera</taxon>
        <taxon>Endopterygota</taxon>
        <taxon>Diptera</taxon>
        <taxon>Brachycera</taxon>
        <taxon>Muscomorpha</taxon>
        <taxon>Hippoboscoidea</taxon>
        <taxon>Glossinidae</taxon>
        <taxon>Glossina</taxon>
    </lineage>
</organism>
<dbReference type="EMBL" id="JXJN01012720">
    <property type="status" value="NOT_ANNOTATED_CDS"/>
    <property type="molecule type" value="Genomic_DNA"/>
</dbReference>
<dbReference type="GO" id="GO:0000828">
    <property type="term" value="F:inositol hexakisphosphate kinase activity"/>
    <property type="evidence" value="ECO:0007669"/>
    <property type="project" value="TreeGrafter"/>
</dbReference>
<dbReference type="AlphaFoldDB" id="A0A1B0BDW7"/>
<feature type="compositionally biased region" description="Polar residues" evidence="5">
    <location>
        <begin position="629"/>
        <end position="643"/>
    </location>
</feature>
<evidence type="ECO:0000256" key="1">
    <source>
        <dbReference type="ARBA" id="ARBA00007374"/>
    </source>
</evidence>
<feature type="compositionally biased region" description="Basic and acidic residues" evidence="5">
    <location>
        <begin position="492"/>
        <end position="503"/>
    </location>
</feature>
<name>A0A1B0BDW7_9MUSC</name>
<sequence>MYDSHNIADENFIQLPQYVVTSSSLVTANLQQLSVSSHNSSHCTTPIKSLANVNFNNVNTSASSSPSIITVQPAAAAAATAAATTQTTYNLVNTAAALHQYFGQQHQQQYQQRKCSNSRTGNLGFGTSNNYVDATTITNTTTTATITTSTTTTTTTTINATKIKQLGITVTTPLQTQLGKDSLENEDEVALQPLSNQVGGHTRLLLLNQSTVIKPLNLRELDFYQNIPLDIQKFVPKYKGVMQATTMGGAKLEKRYSPSFRDETQRKLSSSKRKRDDILRMKVHKNGNAADVIKSISQLDNSNKQYFLMLENITSQFRSPCILDLKMGTRQHGDDASAEKRSKQMAKCAASTSASLGVRLCGMQTYLAHLEQYAKRDKYWGRELTEAGFKEALHDFFYSGYHLRKRVIRKILQRLLQLRRVIEKQSSYRFYSCSLLIVYEGHEECAMDQSMDFDDWTSITAQTTATFDSKSEGNSIDDDDDADDIDADDQDEAGHEGGDELEPHDLDEDLHIVAADSGNASATNSSTGGEQCYHTDASNYFTTDMSLASRKLSKEPTVCNKIAEGDKNFVNLVISSSEEEDVQTMLPPRSEEAGSNKLNATSASSQSASFIPISEETVFLDPEPPLPSIATSSPHSGDSWMNYSSNSSDDFSGLSEQIKAVSGRQTGDNSSDEGSSDYDSSIISHQTEVMLKRYKAHHDSFETSSVTETLHSTTITPPEAPAPTNGMKRTSLAPSPTSSIASSLKSIKGAVKRLRCKDDDDEDDESNLDYPDGKKETFGKTFGCKKSSNSFSVSSTPVSIMASPSKQCFSSEIVESQIKSSLLTDRLLDNCVIETANDWQKNETSTKSIKQRKFLQHASKSLDMGNSAYGAHTKTSHDDGECLVDVRLIDFAHTAFVPRNGSGLFPNQITVHHGPDSGFLTGLDSLNRLLNEILAEEIMP</sequence>
<reference evidence="7" key="1">
    <citation type="submission" date="2015-01" db="EMBL/GenBank/DDBJ databases">
        <authorList>
            <person name="Aksoy S."/>
            <person name="Warren W."/>
            <person name="Wilson R.K."/>
        </authorList>
    </citation>
    <scope>NUCLEOTIDE SEQUENCE [LARGE SCALE GENOMIC DNA]</scope>
    <source>
        <strain evidence="7">IAEA</strain>
    </source>
</reference>
<dbReference type="Gene3D" id="3.30.470.160">
    <property type="entry name" value="Inositol polyphosphate kinase"/>
    <property type="match status" value="2"/>
</dbReference>
<dbReference type="Proteomes" id="UP000092460">
    <property type="component" value="Unassembled WGS sequence"/>
</dbReference>
<dbReference type="VEuPathDB" id="VectorBase:GPPI026931"/>
<evidence type="ECO:0000313" key="6">
    <source>
        <dbReference type="EnsemblMetazoa" id="GPPI026931-PA"/>
    </source>
</evidence>
<dbReference type="STRING" id="67801.A0A1B0BDW7"/>
<reference evidence="6" key="2">
    <citation type="submission" date="2020-05" db="UniProtKB">
        <authorList>
            <consortium name="EnsemblMetazoa"/>
        </authorList>
    </citation>
    <scope>IDENTIFICATION</scope>
    <source>
        <strain evidence="6">IAEA</strain>
    </source>
</reference>
<dbReference type="EnsemblMetazoa" id="GPPI026931-RA">
    <property type="protein sequence ID" value="GPPI026931-PA"/>
    <property type="gene ID" value="GPPI026931"/>
</dbReference>
<dbReference type="PANTHER" id="PTHR12400:SF21">
    <property type="entry name" value="KINASE"/>
    <property type="match status" value="1"/>
</dbReference>
<feature type="region of interest" description="Disordered" evidence="5">
    <location>
        <begin position="467"/>
        <end position="503"/>
    </location>
</feature>
<feature type="compositionally biased region" description="Polar residues" evidence="5">
    <location>
        <begin position="732"/>
        <end position="744"/>
    </location>
</feature>
<evidence type="ECO:0000256" key="5">
    <source>
        <dbReference type="SAM" id="MobiDB-lite"/>
    </source>
</evidence>
<evidence type="ECO:0000313" key="7">
    <source>
        <dbReference type="Proteomes" id="UP000092460"/>
    </source>
</evidence>
<feature type="region of interest" description="Disordered" evidence="5">
    <location>
        <begin position="578"/>
        <end position="652"/>
    </location>
</feature>
<dbReference type="InterPro" id="IPR005522">
    <property type="entry name" value="IPK"/>
</dbReference>
<comment type="similarity">
    <text evidence="1 4">Belongs to the inositol phosphokinase (IPK) family.</text>
</comment>
<feature type="compositionally biased region" description="Acidic residues" evidence="5">
    <location>
        <begin position="475"/>
        <end position="491"/>
    </location>
</feature>
<dbReference type="EMBL" id="JXJN01012718">
    <property type="status" value="NOT_ANNOTATED_CDS"/>
    <property type="molecule type" value="Genomic_DNA"/>
</dbReference>
<evidence type="ECO:0000256" key="4">
    <source>
        <dbReference type="RuleBase" id="RU363090"/>
    </source>
</evidence>
<dbReference type="InterPro" id="IPR038286">
    <property type="entry name" value="IPK_sf"/>
</dbReference>
<feature type="region of interest" description="Disordered" evidence="5">
    <location>
        <begin position="705"/>
        <end position="744"/>
    </location>
</feature>
<dbReference type="Pfam" id="PF03770">
    <property type="entry name" value="IPK"/>
    <property type="match status" value="2"/>
</dbReference>
<dbReference type="PANTHER" id="PTHR12400">
    <property type="entry name" value="INOSITOL POLYPHOSPHATE KINASE"/>
    <property type="match status" value="1"/>
</dbReference>
<accession>A0A1B0BDW7</accession>
<dbReference type="GO" id="GO:0032958">
    <property type="term" value="P:inositol phosphate biosynthetic process"/>
    <property type="evidence" value="ECO:0007669"/>
    <property type="project" value="InterPro"/>
</dbReference>
<dbReference type="EMBL" id="JXJN01012719">
    <property type="status" value="NOT_ANNOTATED_CDS"/>
    <property type="molecule type" value="Genomic_DNA"/>
</dbReference>
<feature type="compositionally biased region" description="Polar residues" evidence="5">
    <location>
        <begin position="596"/>
        <end position="609"/>
    </location>
</feature>
<evidence type="ECO:0000256" key="2">
    <source>
        <dbReference type="ARBA" id="ARBA00022679"/>
    </source>
</evidence>
<dbReference type="EC" id="2.7.-.-" evidence="4"/>
<feature type="region of interest" description="Disordered" evidence="5">
    <location>
        <begin position="660"/>
        <end position="679"/>
    </location>
</feature>
<keyword evidence="2 4" id="KW-0808">Transferase</keyword>
<dbReference type="SUPFAM" id="SSF56104">
    <property type="entry name" value="SAICAR synthase-like"/>
    <property type="match status" value="2"/>
</dbReference>
<evidence type="ECO:0000256" key="3">
    <source>
        <dbReference type="ARBA" id="ARBA00022777"/>
    </source>
</evidence>